<dbReference type="SUPFAM" id="SSF54786">
    <property type="entry name" value="YcfA/nrd intein domain"/>
    <property type="match status" value="1"/>
</dbReference>
<evidence type="ECO:0000256" key="2">
    <source>
        <dbReference type="ARBA" id="ARBA00022649"/>
    </source>
</evidence>
<proteinExistence type="inferred from homology"/>
<organism evidence="8 9">
    <name type="scientific">Geomonas anaerohicana</name>
    <dbReference type="NCBI Taxonomy" id="2798583"/>
    <lineage>
        <taxon>Bacteria</taxon>
        <taxon>Pseudomonadati</taxon>
        <taxon>Thermodesulfobacteriota</taxon>
        <taxon>Desulfuromonadia</taxon>
        <taxon>Geobacterales</taxon>
        <taxon>Geobacteraceae</taxon>
        <taxon>Geomonas</taxon>
    </lineage>
</organism>
<keyword evidence="4" id="KW-0255">Endonuclease</keyword>
<gene>
    <name evidence="8" type="ORF">JFN91_19985</name>
</gene>
<protein>
    <submittedName>
        <fullName evidence="8">Type II toxin-antitoxin system HicA family toxin</fullName>
    </submittedName>
</protein>
<keyword evidence="7" id="KW-0346">Stress response</keyword>
<keyword evidence="3" id="KW-0540">Nuclease</keyword>
<evidence type="ECO:0000256" key="3">
    <source>
        <dbReference type="ARBA" id="ARBA00022722"/>
    </source>
</evidence>
<keyword evidence="5" id="KW-0378">Hydrolase</keyword>
<reference evidence="8 9" key="1">
    <citation type="submission" date="2020-12" db="EMBL/GenBank/DDBJ databases">
        <title>Geomonas sp. Red421, isolated from paddy soil.</title>
        <authorList>
            <person name="Xu Z."/>
            <person name="Zhang Z."/>
            <person name="Masuda Y."/>
            <person name="Itoh H."/>
            <person name="Senoo K."/>
        </authorList>
    </citation>
    <scope>NUCLEOTIDE SEQUENCE [LARGE SCALE GENOMIC DNA]</scope>
    <source>
        <strain evidence="8 9">Red421</strain>
    </source>
</reference>
<evidence type="ECO:0000313" key="9">
    <source>
        <dbReference type="Proteomes" id="UP000614714"/>
    </source>
</evidence>
<dbReference type="Proteomes" id="UP000614714">
    <property type="component" value="Unassembled WGS sequence"/>
</dbReference>
<dbReference type="RefSeq" id="WP_199390912.1">
    <property type="nucleotide sequence ID" value="NZ_JAEMHL010000017.1"/>
</dbReference>
<dbReference type="EMBL" id="JAEMHL010000017">
    <property type="protein sequence ID" value="MBJ6752501.1"/>
    <property type="molecule type" value="Genomic_DNA"/>
</dbReference>
<dbReference type="InterPro" id="IPR012933">
    <property type="entry name" value="HicA_mRNA_interferase"/>
</dbReference>
<keyword evidence="6" id="KW-0694">RNA-binding</keyword>
<accession>A0ABS0YJG7</accession>
<evidence type="ECO:0000256" key="7">
    <source>
        <dbReference type="ARBA" id="ARBA00023016"/>
    </source>
</evidence>
<evidence type="ECO:0000313" key="8">
    <source>
        <dbReference type="EMBL" id="MBJ6752501.1"/>
    </source>
</evidence>
<evidence type="ECO:0000256" key="4">
    <source>
        <dbReference type="ARBA" id="ARBA00022759"/>
    </source>
</evidence>
<keyword evidence="2" id="KW-1277">Toxin-antitoxin system</keyword>
<dbReference type="Gene3D" id="3.30.920.30">
    <property type="entry name" value="Hypothetical protein"/>
    <property type="match status" value="1"/>
</dbReference>
<comment type="similarity">
    <text evidence="1">Belongs to the HicA mRNA interferase family.</text>
</comment>
<keyword evidence="9" id="KW-1185">Reference proteome</keyword>
<evidence type="ECO:0000256" key="5">
    <source>
        <dbReference type="ARBA" id="ARBA00022801"/>
    </source>
</evidence>
<name>A0ABS0YJG7_9BACT</name>
<evidence type="ECO:0000256" key="1">
    <source>
        <dbReference type="ARBA" id="ARBA00006620"/>
    </source>
</evidence>
<dbReference type="InterPro" id="IPR038570">
    <property type="entry name" value="HicA_sf"/>
</dbReference>
<evidence type="ECO:0000256" key="6">
    <source>
        <dbReference type="ARBA" id="ARBA00022884"/>
    </source>
</evidence>
<comment type="caution">
    <text evidence="8">The sequence shown here is derived from an EMBL/GenBank/DDBJ whole genome shotgun (WGS) entry which is preliminary data.</text>
</comment>
<sequence>MGSREIIRRLEEEGWQCVGGKGDHRKFKHPMKQGHVVVPCPRKDIPIGTLRHIFKQAGWEWR</sequence>
<dbReference type="Pfam" id="PF07927">
    <property type="entry name" value="HicA_toxin"/>
    <property type="match status" value="1"/>
</dbReference>